<keyword evidence="7" id="KW-0379">Hydroxylation</keyword>
<dbReference type="Proteomes" id="UP000504610">
    <property type="component" value="Chromosome 4"/>
</dbReference>
<dbReference type="RefSeq" id="XP_018482675.1">
    <property type="nucleotide sequence ID" value="XM_018627173.2"/>
</dbReference>
<keyword evidence="5" id="KW-0221">Differentiation</keyword>
<dbReference type="GeneID" id="108853737"/>
<dbReference type="PANTHER" id="PTHR36016">
    <property type="entry name" value="CLAVATA3/ESR (CLE)-RELATED PROTEIN 7"/>
    <property type="match status" value="1"/>
</dbReference>
<evidence type="ECO:0000256" key="8">
    <source>
        <dbReference type="SAM" id="MobiDB-lite"/>
    </source>
</evidence>
<evidence type="ECO:0000256" key="6">
    <source>
        <dbReference type="ARBA" id="ARBA00023180"/>
    </source>
</evidence>
<evidence type="ECO:0000256" key="7">
    <source>
        <dbReference type="ARBA" id="ARBA00023278"/>
    </source>
</evidence>
<comment type="subcellular location">
    <subcellularLocation>
        <location evidence="1">Secreted</location>
        <location evidence="1">Extracellular space</location>
    </subcellularLocation>
</comment>
<feature type="chain" id="PRO_5027066204" evidence="9">
    <location>
        <begin position="21"/>
        <end position="80"/>
    </location>
</feature>
<reference evidence="10" key="1">
    <citation type="journal article" date="2019" name="Database">
        <title>The radish genome database (RadishGD): an integrated information resource for radish genomics.</title>
        <authorList>
            <person name="Yu H.J."/>
            <person name="Baek S."/>
            <person name="Lee Y.J."/>
            <person name="Cho A."/>
            <person name="Mun J.H."/>
        </authorList>
    </citation>
    <scope>NUCLEOTIDE SEQUENCE [LARGE SCALE GENOMIC DNA]</scope>
    <source>
        <strain evidence="10">cv. WK10039</strain>
    </source>
</reference>
<evidence type="ECO:0000256" key="2">
    <source>
        <dbReference type="ARBA" id="ARBA00005416"/>
    </source>
</evidence>
<dbReference type="InterPro" id="IPR039617">
    <property type="entry name" value="CLAVATA3-CLE"/>
</dbReference>
<proteinExistence type="inferred from homology"/>
<dbReference type="GO" id="GO:0005576">
    <property type="term" value="C:extracellular region"/>
    <property type="evidence" value="ECO:0007669"/>
    <property type="project" value="UniProtKB-SubCell"/>
</dbReference>
<dbReference type="KEGG" id="rsz:108853737"/>
<evidence type="ECO:0000256" key="4">
    <source>
        <dbReference type="ARBA" id="ARBA00022729"/>
    </source>
</evidence>
<keyword evidence="4 9" id="KW-0732">Signal</keyword>
<dbReference type="PANTHER" id="PTHR36016:SF1">
    <property type="entry name" value="CLAVATA3_ESR (CLE)-RELATED PROTEIN 5-RELATED"/>
    <property type="match status" value="1"/>
</dbReference>
<sequence>MACKALLLLFVLLLVTGTEGRVVRVSNSKDAESEELLKRLGYNVSELKRLGEISARSEINRFSPGGPDPQHHSYSLSSKP</sequence>
<evidence type="ECO:0000256" key="5">
    <source>
        <dbReference type="ARBA" id="ARBA00022782"/>
    </source>
</evidence>
<evidence type="ECO:0000256" key="9">
    <source>
        <dbReference type="SAM" id="SignalP"/>
    </source>
</evidence>
<feature type="signal peptide" evidence="9">
    <location>
        <begin position="1"/>
        <end position="20"/>
    </location>
</feature>
<evidence type="ECO:0000256" key="3">
    <source>
        <dbReference type="ARBA" id="ARBA00022525"/>
    </source>
</evidence>
<keyword evidence="10" id="KW-1185">Reference proteome</keyword>
<organism evidence="10 11">
    <name type="scientific">Raphanus sativus</name>
    <name type="common">Radish</name>
    <name type="synonym">Raphanus raphanistrum var. sativus</name>
    <dbReference type="NCBI Taxonomy" id="3726"/>
    <lineage>
        <taxon>Eukaryota</taxon>
        <taxon>Viridiplantae</taxon>
        <taxon>Streptophyta</taxon>
        <taxon>Embryophyta</taxon>
        <taxon>Tracheophyta</taxon>
        <taxon>Spermatophyta</taxon>
        <taxon>Magnoliopsida</taxon>
        <taxon>eudicotyledons</taxon>
        <taxon>Gunneridae</taxon>
        <taxon>Pentapetalae</taxon>
        <taxon>rosids</taxon>
        <taxon>malvids</taxon>
        <taxon>Brassicales</taxon>
        <taxon>Brassicaceae</taxon>
        <taxon>Brassiceae</taxon>
        <taxon>Raphanus</taxon>
    </lineage>
</organism>
<feature type="region of interest" description="Disordered" evidence="8">
    <location>
        <begin position="58"/>
        <end position="80"/>
    </location>
</feature>
<accession>A0A6J0NDR3</accession>
<name>A0A6J0NDR3_RAPSA</name>
<dbReference type="OrthoDB" id="1406315at2759"/>
<keyword evidence="6" id="KW-0325">Glycoprotein</keyword>
<keyword evidence="3" id="KW-0964">Secreted</keyword>
<dbReference type="GO" id="GO:0030154">
    <property type="term" value="P:cell differentiation"/>
    <property type="evidence" value="ECO:0007669"/>
    <property type="project" value="UniProtKB-KW"/>
</dbReference>
<protein>
    <submittedName>
        <fullName evidence="11">CLAVATA3/ESR (CLE)-related protein 7</fullName>
    </submittedName>
</protein>
<gene>
    <name evidence="11" type="primary">LOC108853737</name>
</gene>
<evidence type="ECO:0000256" key="1">
    <source>
        <dbReference type="ARBA" id="ARBA00004239"/>
    </source>
</evidence>
<comment type="similarity">
    <text evidence="2">Belongs to the CLV3/ESR signal peptide family.</text>
</comment>
<reference evidence="11" key="2">
    <citation type="submission" date="2025-08" db="UniProtKB">
        <authorList>
            <consortium name="RefSeq"/>
        </authorList>
    </citation>
    <scope>IDENTIFICATION</scope>
    <source>
        <tissue evidence="11">Leaf</tissue>
    </source>
</reference>
<dbReference type="AlphaFoldDB" id="A0A6J0NDR3"/>
<evidence type="ECO:0000313" key="11">
    <source>
        <dbReference type="RefSeq" id="XP_018482675.1"/>
    </source>
</evidence>
<evidence type="ECO:0000313" key="10">
    <source>
        <dbReference type="Proteomes" id="UP000504610"/>
    </source>
</evidence>